<evidence type="ECO:0000256" key="2">
    <source>
        <dbReference type="ARBA" id="ARBA00022664"/>
    </source>
</evidence>
<proteinExistence type="predicted"/>
<keyword evidence="4" id="KW-0539">Nucleus</keyword>
<keyword evidence="7" id="KW-1185">Reference proteome</keyword>
<dbReference type="Proteomes" id="UP001497522">
    <property type="component" value="Chromosome 8"/>
</dbReference>
<keyword evidence="3" id="KW-0508">mRNA splicing</keyword>
<dbReference type="Pfam" id="PF01805">
    <property type="entry name" value="Surp"/>
    <property type="match status" value="1"/>
</dbReference>
<evidence type="ECO:0000313" key="7">
    <source>
        <dbReference type="Proteomes" id="UP001497522"/>
    </source>
</evidence>
<protein>
    <recommendedName>
        <fullName evidence="5">SURP motif domain-containing protein</fullName>
    </recommendedName>
</protein>
<dbReference type="Gene3D" id="1.10.10.790">
    <property type="entry name" value="Surp module"/>
    <property type="match status" value="1"/>
</dbReference>
<dbReference type="InterPro" id="IPR000061">
    <property type="entry name" value="Surp"/>
</dbReference>
<keyword evidence="2" id="KW-0507">mRNA processing</keyword>
<comment type="subcellular location">
    <subcellularLocation>
        <location evidence="1">Nucleus</location>
    </subcellularLocation>
</comment>
<dbReference type="EMBL" id="OZ023709">
    <property type="protein sequence ID" value="CAK9882123.1"/>
    <property type="molecule type" value="Genomic_DNA"/>
</dbReference>
<dbReference type="PROSITE" id="PS50128">
    <property type="entry name" value="SURP"/>
    <property type="match status" value="1"/>
</dbReference>
<evidence type="ECO:0000256" key="3">
    <source>
        <dbReference type="ARBA" id="ARBA00023187"/>
    </source>
</evidence>
<accession>A0ABP1C165</accession>
<evidence type="ECO:0000259" key="5">
    <source>
        <dbReference type="PROSITE" id="PS50128"/>
    </source>
</evidence>
<evidence type="ECO:0000313" key="6">
    <source>
        <dbReference type="EMBL" id="CAK9882123.1"/>
    </source>
</evidence>
<reference evidence="6" key="1">
    <citation type="submission" date="2024-03" db="EMBL/GenBank/DDBJ databases">
        <authorList>
            <consortium name="ELIXIR-Norway"/>
            <consortium name="Elixir Norway"/>
        </authorList>
    </citation>
    <scope>NUCLEOTIDE SEQUENCE</scope>
</reference>
<name>A0ABP1C165_9BRYO</name>
<evidence type="ECO:0000256" key="4">
    <source>
        <dbReference type="ARBA" id="ARBA00023242"/>
    </source>
</evidence>
<feature type="domain" description="SURP motif" evidence="5">
    <location>
        <begin position="63"/>
        <end position="105"/>
    </location>
</feature>
<sequence length="158" mass="17554">MYRLGKLVLECLAMTITCGDEEQDLCRSFNALGEKMQQEHPAATMMLKDIFPPVPSDQEVKKAADKLASFGVKNGHQFENFMHQKNPGNTPFQYAFRQGNEYKYYEYHLAQEELALSSELHGAKSAHMGIVLPGVGALLQNIIKTASLDSMWGVAAAD</sequence>
<gene>
    <name evidence="6" type="ORF">CSSPJE1EN2_LOCUS23479</name>
</gene>
<dbReference type="PANTHER" id="PTHR23340">
    <property type="entry name" value="ARGININE/SERINE RICH SPLICING FACTOR SF4/14"/>
    <property type="match status" value="1"/>
</dbReference>
<dbReference type="SUPFAM" id="SSF109905">
    <property type="entry name" value="Surp module (SWAP domain)"/>
    <property type="match status" value="1"/>
</dbReference>
<dbReference type="InterPro" id="IPR040169">
    <property type="entry name" value="SUGP1/2"/>
</dbReference>
<evidence type="ECO:0000256" key="1">
    <source>
        <dbReference type="ARBA" id="ARBA00004123"/>
    </source>
</evidence>
<organism evidence="6 7">
    <name type="scientific">Sphagnum jensenii</name>
    <dbReference type="NCBI Taxonomy" id="128206"/>
    <lineage>
        <taxon>Eukaryota</taxon>
        <taxon>Viridiplantae</taxon>
        <taxon>Streptophyta</taxon>
        <taxon>Embryophyta</taxon>
        <taxon>Bryophyta</taxon>
        <taxon>Sphagnophytina</taxon>
        <taxon>Sphagnopsida</taxon>
        <taxon>Sphagnales</taxon>
        <taxon>Sphagnaceae</taxon>
        <taxon>Sphagnum</taxon>
    </lineage>
</organism>
<dbReference type="InterPro" id="IPR035967">
    <property type="entry name" value="SWAP/Surp_sf"/>
</dbReference>
<dbReference type="PANTHER" id="PTHR23340:SF0">
    <property type="entry name" value="SURP AND G-PATCH DOMAIN-CONTAINING PROTEIN 1 ISOFORM X1"/>
    <property type="match status" value="1"/>
</dbReference>